<dbReference type="STRING" id="1202772.A0A1V9ZLZ6"/>
<evidence type="ECO:0000256" key="3">
    <source>
        <dbReference type="ARBA" id="ARBA00025768"/>
    </source>
</evidence>
<dbReference type="GO" id="GO:0005524">
    <property type="term" value="F:ATP binding"/>
    <property type="evidence" value="ECO:0007669"/>
    <property type="project" value="UniProtKB-KW"/>
</dbReference>
<dbReference type="InterPro" id="IPR013641">
    <property type="entry name" value="KTI12/PSTK"/>
</dbReference>
<dbReference type="InterPro" id="IPR027417">
    <property type="entry name" value="P-loop_NTPase"/>
</dbReference>
<dbReference type="Gene3D" id="3.40.50.300">
    <property type="entry name" value="P-loop containing nucleotide triphosphate hydrolases"/>
    <property type="match status" value="1"/>
</dbReference>
<comment type="similarity">
    <text evidence="3">Belongs to the KTI12 family.</text>
</comment>
<gene>
    <name evidence="4" type="ORF">ACHHYP_07435</name>
</gene>
<dbReference type="SUPFAM" id="SSF52540">
    <property type="entry name" value="P-loop containing nucleoside triphosphate hydrolases"/>
    <property type="match status" value="1"/>
</dbReference>
<comment type="caution">
    <text evidence="4">The sequence shown here is derived from an EMBL/GenBank/DDBJ whole genome shotgun (WGS) entry which is preliminary data.</text>
</comment>
<sequence length="290" mass="32478">MPLVTLCGLPGAGKTWLATRLRDHLVGLGKEVVLLSYDSEHLQRAQAYQDSRAEKMTRSTMKHRVDVHLSAEKIVILDALNYIKGCRYELFCMAKELSTTHCVVFVDTPLELALERNNQRSGDRFPNELSVVEAIAMRFEKPNAKNRWDAPLLRVAPEDTSGTRIGDCLGEIERAVLHGKAPKAGIATQSKPVVETTFMQELDIVTNEIVDALIAHQREFSDLGGDVRVSRATTPISFQLLLSDYIQVGRAMATAELRRHRRQFIKISQLHPFAAALVGNRFADYLNQQA</sequence>
<protein>
    <submittedName>
        <fullName evidence="4">Uncharacterized protein</fullName>
    </submittedName>
</protein>
<dbReference type="PANTHER" id="PTHR12435">
    <property type="match status" value="1"/>
</dbReference>
<keyword evidence="1" id="KW-0547">Nucleotide-binding</keyword>
<proteinExistence type="inferred from homology"/>
<dbReference type="EMBL" id="JNBR01000075">
    <property type="protein sequence ID" value="OQR99008.1"/>
    <property type="molecule type" value="Genomic_DNA"/>
</dbReference>
<reference evidence="4 5" key="1">
    <citation type="journal article" date="2014" name="Genome Biol. Evol.">
        <title>The secreted proteins of Achlya hypogyna and Thraustotheca clavata identify the ancestral oomycete secretome and reveal gene acquisitions by horizontal gene transfer.</title>
        <authorList>
            <person name="Misner I."/>
            <person name="Blouin N."/>
            <person name="Leonard G."/>
            <person name="Richards T.A."/>
            <person name="Lane C.E."/>
        </authorList>
    </citation>
    <scope>NUCLEOTIDE SEQUENCE [LARGE SCALE GENOMIC DNA]</scope>
    <source>
        <strain evidence="4 5">ATCC 48635</strain>
    </source>
</reference>
<keyword evidence="5" id="KW-1185">Reference proteome</keyword>
<dbReference type="AlphaFoldDB" id="A0A1V9ZLZ6"/>
<organism evidence="4 5">
    <name type="scientific">Achlya hypogyna</name>
    <name type="common">Oomycete</name>
    <name type="synonym">Protoachlya hypogyna</name>
    <dbReference type="NCBI Taxonomy" id="1202772"/>
    <lineage>
        <taxon>Eukaryota</taxon>
        <taxon>Sar</taxon>
        <taxon>Stramenopiles</taxon>
        <taxon>Oomycota</taxon>
        <taxon>Saprolegniomycetes</taxon>
        <taxon>Saprolegniales</taxon>
        <taxon>Achlyaceae</taxon>
        <taxon>Achlya</taxon>
    </lineage>
</organism>
<evidence type="ECO:0000256" key="1">
    <source>
        <dbReference type="ARBA" id="ARBA00022741"/>
    </source>
</evidence>
<accession>A0A1V9ZLZ6</accession>
<dbReference type="Pfam" id="PF08433">
    <property type="entry name" value="KTI12"/>
    <property type="match status" value="1"/>
</dbReference>
<evidence type="ECO:0000256" key="2">
    <source>
        <dbReference type="ARBA" id="ARBA00022840"/>
    </source>
</evidence>
<evidence type="ECO:0000313" key="5">
    <source>
        <dbReference type="Proteomes" id="UP000243579"/>
    </source>
</evidence>
<name>A0A1V9ZLZ6_ACHHY</name>
<dbReference type="Proteomes" id="UP000243579">
    <property type="component" value="Unassembled WGS sequence"/>
</dbReference>
<keyword evidence="2" id="KW-0067">ATP-binding</keyword>
<evidence type="ECO:0000313" key="4">
    <source>
        <dbReference type="EMBL" id="OQR99008.1"/>
    </source>
</evidence>
<dbReference type="OrthoDB" id="9972657at2759"/>